<comment type="caution">
    <text evidence="1">The sequence shown here is derived from an EMBL/GenBank/DDBJ whole genome shotgun (WGS) entry which is preliminary data.</text>
</comment>
<dbReference type="Gene3D" id="2.60.40.4350">
    <property type="match status" value="1"/>
</dbReference>
<dbReference type="InterPro" id="IPR019117">
    <property type="entry name" value="CRISPR-assoc_protein_Cmr3"/>
</dbReference>
<dbReference type="RefSeq" id="WP_063386981.1">
    <property type="nucleotide sequence ID" value="NZ_LWBR01000010.1"/>
</dbReference>
<dbReference type="Gene3D" id="3.30.70.2940">
    <property type="match status" value="1"/>
</dbReference>
<accession>A0A165YSM8</accession>
<dbReference type="EMBL" id="LWBR01000010">
    <property type="protein sequence ID" value="KZN97405.1"/>
    <property type="molecule type" value="Genomic_DNA"/>
</dbReference>
<sequence length="379" mass="43313">MKKLTLKPVDTFFFKNHQVTEAGNDTVMDGIFPPRPNTIYGALRGAFIHEHATFEEFSQQRNDKLKKWMGTPNETGDFQITYCGMEYNNILFLPLPLDYQVVEEDEKTIAYPLQLKKDTQFSSQPGEWRLFSNRTEKSKSSSHQFVPIQHWKEGVLHHQPICHLSHAAQIVSSEEKLGIALNYQERRAEEHYLYRMVKWRFKEEGAFVVYTSSSPDFSSVKFARIGGENRPWIVKQNEEVFSLWTEEELQKLSEQIKQTNIAKIILLAPAIWVNGSRPGSFDSEHILLPNGLRVKLLAAAIGRPELYGGWDIANHRPKPRKPMVPAGSVLYIKVQEGQISELLSLANGLHLTDEGAHEGFGFAVITSGKRMEEELSCIR</sequence>
<dbReference type="OrthoDB" id="6162707at2"/>
<dbReference type="AlphaFoldDB" id="A0A165YSM8"/>
<dbReference type="STRING" id="33936.AZI98_03885"/>
<name>A0A165YSM8_9BACI</name>
<protein>
    <submittedName>
        <fullName evidence="1">Type III-B CRISPR module-associated protein Cmr3</fullName>
    </submittedName>
</protein>
<organism evidence="1 2">
    <name type="scientific">Aeribacillus pallidus</name>
    <dbReference type="NCBI Taxonomy" id="33936"/>
    <lineage>
        <taxon>Bacteria</taxon>
        <taxon>Bacillati</taxon>
        <taxon>Bacillota</taxon>
        <taxon>Bacilli</taxon>
        <taxon>Bacillales</taxon>
        <taxon>Bacillaceae</taxon>
        <taxon>Aeribacillus</taxon>
    </lineage>
</organism>
<dbReference type="Proteomes" id="UP000076476">
    <property type="component" value="Unassembled WGS sequence"/>
</dbReference>
<gene>
    <name evidence="1" type="ORF">AZI98_03885</name>
</gene>
<evidence type="ECO:0000313" key="1">
    <source>
        <dbReference type="EMBL" id="KZN97405.1"/>
    </source>
</evidence>
<evidence type="ECO:0000313" key="2">
    <source>
        <dbReference type="Proteomes" id="UP000076476"/>
    </source>
</evidence>
<proteinExistence type="predicted"/>
<reference evidence="1 2" key="1">
    <citation type="submission" date="2016-04" db="EMBL/GenBank/DDBJ databases">
        <title>Draft genome sequence of Aeribacillus pallidus 8m3 from petroleum reservoir.</title>
        <authorList>
            <person name="Poltaraus A.B."/>
            <person name="Nazina T.N."/>
            <person name="Tourova T.P."/>
            <person name="Malakho S.M."/>
            <person name="Korshunova A.V."/>
            <person name="Sokolova D.S."/>
        </authorList>
    </citation>
    <scope>NUCLEOTIDE SEQUENCE [LARGE SCALE GENOMIC DNA]</scope>
    <source>
        <strain evidence="1 2">8m3</strain>
    </source>
</reference>
<keyword evidence="2" id="KW-1185">Reference proteome</keyword>
<dbReference type="Pfam" id="PF09700">
    <property type="entry name" value="Cas_Cmr3"/>
    <property type="match status" value="1"/>
</dbReference>